<proteinExistence type="predicted"/>
<dbReference type="GO" id="GO:0006355">
    <property type="term" value="P:regulation of DNA-templated transcription"/>
    <property type="evidence" value="ECO:0007669"/>
    <property type="project" value="InterPro"/>
</dbReference>
<organism evidence="3 4">
    <name type="scientific">Anas platyrhynchos</name>
    <name type="common">Mallard</name>
    <name type="synonym">Anas boschas</name>
    <dbReference type="NCBI Taxonomy" id="8839"/>
    <lineage>
        <taxon>Eukaryota</taxon>
        <taxon>Metazoa</taxon>
        <taxon>Chordata</taxon>
        <taxon>Craniata</taxon>
        <taxon>Vertebrata</taxon>
        <taxon>Euteleostomi</taxon>
        <taxon>Archelosauria</taxon>
        <taxon>Archosauria</taxon>
        <taxon>Dinosauria</taxon>
        <taxon>Saurischia</taxon>
        <taxon>Theropoda</taxon>
        <taxon>Coelurosauria</taxon>
        <taxon>Aves</taxon>
        <taxon>Neognathae</taxon>
        <taxon>Galloanserae</taxon>
        <taxon>Anseriformes</taxon>
        <taxon>Anatidae</taxon>
        <taxon>Anatinae</taxon>
        <taxon>Anas</taxon>
    </lineage>
</organism>
<dbReference type="PANTHER" id="PTHR23232">
    <property type="entry name" value="KRAB DOMAIN C2H2 ZINC FINGER"/>
    <property type="match status" value="1"/>
</dbReference>
<protein>
    <recommendedName>
        <fullName evidence="2">KRAB domain-containing protein</fullName>
    </recommendedName>
</protein>
<feature type="domain" description="KRAB" evidence="2">
    <location>
        <begin position="35"/>
        <end position="80"/>
    </location>
</feature>
<dbReference type="InterPro" id="IPR036051">
    <property type="entry name" value="KRAB_dom_sf"/>
</dbReference>
<dbReference type="InterPro" id="IPR050169">
    <property type="entry name" value="Krueppel_C2H2_ZnF"/>
</dbReference>
<feature type="compositionally biased region" description="Gly residues" evidence="1">
    <location>
        <begin position="14"/>
        <end position="23"/>
    </location>
</feature>
<evidence type="ECO:0000259" key="2">
    <source>
        <dbReference type="PROSITE" id="PS50805"/>
    </source>
</evidence>
<dbReference type="Gene3D" id="6.10.140.140">
    <property type="match status" value="1"/>
</dbReference>
<dbReference type="PROSITE" id="PS50805">
    <property type="entry name" value="KRAB"/>
    <property type="match status" value="1"/>
</dbReference>
<reference evidence="3" key="2">
    <citation type="submission" date="2025-08" db="UniProtKB">
        <authorList>
            <consortium name="Ensembl"/>
        </authorList>
    </citation>
    <scope>IDENTIFICATION</scope>
</reference>
<reference evidence="3" key="3">
    <citation type="submission" date="2025-09" db="UniProtKB">
        <authorList>
            <consortium name="Ensembl"/>
        </authorList>
    </citation>
    <scope>IDENTIFICATION</scope>
</reference>
<dbReference type="Proteomes" id="UP000694400">
    <property type="component" value="Chromosome 2"/>
</dbReference>
<dbReference type="InterPro" id="IPR001909">
    <property type="entry name" value="KRAB"/>
</dbReference>
<reference evidence="3" key="1">
    <citation type="submission" date="2019-08" db="EMBL/GenBank/DDBJ databases">
        <title>Three high-quality genomes provides insights into domestication of ducks.</title>
        <authorList>
            <person name="Hou Z.C."/>
            <person name="Zhu F."/>
            <person name="Yin Z.T."/>
            <person name="Zhang F."/>
        </authorList>
    </citation>
    <scope>NUCLEOTIDE SEQUENCE [LARGE SCALE GENOMIC DNA]</scope>
</reference>
<evidence type="ECO:0000313" key="4">
    <source>
        <dbReference type="Proteomes" id="UP000694400"/>
    </source>
</evidence>
<feature type="region of interest" description="Disordered" evidence="1">
    <location>
        <begin position="1"/>
        <end position="26"/>
    </location>
</feature>
<dbReference type="SMART" id="SM00349">
    <property type="entry name" value="KRAB"/>
    <property type="match status" value="1"/>
</dbReference>
<dbReference type="CDD" id="cd07765">
    <property type="entry name" value="KRAB_A-box"/>
    <property type="match status" value="1"/>
</dbReference>
<dbReference type="PANTHER" id="PTHR23232:SF142">
    <property type="entry name" value="GASTRULA ZINC FINGER PROTEIN XLCGF57.1-LIKE-RELATED"/>
    <property type="match status" value="1"/>
</dbReference>
<name>A0A8B9ZGR4_ANAPL</name>
<evidence type="ECO:0000313" key="3">
    <source>
        <dbReference type="Ensembl" id="ENSAPLP00020016407.1"/>
    </source>
</evidence>
<accession>A0A8B9ZGR4</accession>
<sequence length="80" mass="8773">MQRVRSVGSRAREGQGGSPGCLGVGWDPVTGPPGQLLLDVAIYFSPEEWVELAAWQRELYQEVMLENFEALASLVILKGL</sequence>
<dbReference type="AlphaFoldDB" id="A0A8B9ZGR4"/>
<dbReference type="Ensembl" id="ENSAPLT00020017709.1">
    <property type="protein sequence ID" value="ENSAPLP00020016407.1"/>
    <property type="gene ID" value="ENSAPLG00020011825.1"/>
</dbReference>
<dbReference type="Pfam" id="PF01352">
    <property type="entry name" value="KRAB"/>
    <property type="match status" value="1"/>
</dbReference>
<dbReference type="SUPFAM" id="SSF109640">
    <property type="entry name" value="KRAB domain (Kruppel-associated box)"/>
    <property type="match status" value="1"/>
</dbReference>
<evidence type="ECO:0000256" key="1">
    <source>
        <dbReference type="SAM" id="MobiDB-lite"/>
    </source>
</evidence>